<evidence type="ECO:0000256" key="2">
    <source>
        <dbReference type="SAM" id="MobiDB-lite"/>
    </source>
</evidence>
<proteinExistence type="inferred from homology"/>
<gene>
    <name evidence="3" type="ORF">B5M09_004129</name>
</gene>
<dbReference type="Proteomes" id="UP000284702">
    <property type="component" value="Unassembled WGS sequence"/>
</dbReference>
<dbReference type="GO" id="GO:0003723">
    <property type="term" value="F:RNA binding"/>
    <property type="evidence" value="ECO:0007669"/>
    <property type="project" value="TreeGrafter"/>
</dbReference>
<evidence type="ECO:0000313" key="4">
    <source>
        <dbReference type="Proteomes" id="UP000284702"/>
    </source>
</evidence>
<dbReference type="GO" id="GO:0005684">
    <property type="term" value="C:U2-type spliceosomal complex"/>
    <property type="evidence" value="ECO:0007669"/>
    <property type="project" value="TreeGrafter"/>
</dbReference>
<dbReference type="PANTHER" id="PTHR31809">
    <property type="entry name" value="BUD13 HOMOLOG"/>
    <property type="match status" value="1"/>
</dbReference>
<evidence type="ECO:0000313" key="3">
    <source>
        <dbReference type="EMBL" id="RQM21041.1"/>
    </source>
</evidence>
<comment type="caution">
    <text evidence="3">The sequence shown here is derived from an EMBL/GenBank/DDBJ whole genome shotgun (WGS) entry which is preliminary data.</text>
</comment>
<sequence length="476" mass="53953">MLEEKLKKKRKKKKTDTGLGMYVVDDDDDAWNDGLSKQGKGKDLWQDERTEYDEEQPTVVGDGAEDYDPESQPIVANAEEFFERERTEELEKQWLAAETKPSDPSEASSPSRQKEDLSPPRKRRIPLPLVAQGTIPPRLADPIGIFPRRPAGLIGILPRRLDVGLALTMRHLHDGRNSGTMALSDPLETMPRLRLADLDELTTVRRRAVLSGKIPLLPAEVAGSMLPHHVDPIKTSPLVDLVGIRRRPVADLDLTGRRDGNASSPRRNPSNDDQLAVGGVFTGKEFKAQQDQLRATQQAAFQDEALMGKQAETIYRDKRGRKLDMLMEMQRQQEIQDGKRKREAKEEFEWGTGKVRKEELRSHQQELDAMRAKPFARHNDDAELESLRKAKPRAFDPMESSLFKDDVDDTAKKGPKKNQKPTYAGPPAPPNRFNIPPGYRWDGVVRGNNWEEKALLQVNARKAHKQDMYQWATADM</sequence>
<dbReference type="PANTHER" id="PTHR31809:SF0">
    <property type="entry name" value="BUD13 HOMOLOG"/>
    <property type="match status" value="1"/>
</dbReference>
<protein>
    <recommendedName>
        <fullName evidence="5">Pre-mRNA-splicing factor CWC26</fullName>
    </recommendedName>
</protein>
<dbReference type="GO" id="GO:0070274">
    <property type="term" value="C:RES complex"/>
    <property type="evidence" value="ECO:0007669"/>
    <property type="project" value="TreeGrafter"/>
</dbReference>
<dbReference type="InterPro" id="IPR051112">
    <property type="entry name" value="CWC26_splicing_factor"/>
</dbReference>
<feature type="compositionally biased region" description="Polar residues" evidence="2">
    <location>
        <begin position="261"/>
        <end position="273"/>
    </location>
</feature>
<feature type="compositionally biased region" description="Basic and acidic residues" evidence="2">
    <location>
        <begin position="374"/>
        <end position="412"/>
    </location>
</feature>
<name>A0A425CW37_APHAT</name>
<dbReference type="InterPro" id="IPR018609">
    <property type="entry name" value="Bud13"/>
</dbReference>
<dbReference type="AlphaFoldDB" id="A0A425CW37"/>
<evidence type="ECO:0008006" key="5">
    <source>
        <dbReference type="Google" id="ProtNLM"/>
    </source>
</evidence>
<evidence type="ECO:0000256" key="1">
    <source>
        <dbReference type="ARBA" id="ARBA00011069"/>
    </source>
</evidence>
<dbReference type="Pfam" id="PF09736">
    <property type="entry name" value="Bud13"/>
    <property type="match status" value="1"/>
</dbReference>
<accession>A0A425CW37</accession>
<organism evidence="3 4">
    <name type="scientific">Aphanomyces astaci</name>
    <name type="common">Crayfish plague agent</name>
    <dbReference type="NCBI Taxonomy" id="112090"/>
    <lineage>
        <taxon>Eukaryota</taxon>
        <taxon>Sar</taxon>
        <taxon>Stramenopiles</taxon>
        <taxon>Oomycota</taxon>
        <taxon>Saprolegniomycetes</taxon>
        <taxon>Saprolegniales</taxon>
        <taxon>Verrucalvaceae</taxon>
        <taxon>Aphanomyces</taxon>
    </lineage>
</organism>
<feature type="region of interest" description="Disordered" evidence="2">
    <location>
        <begin position="374"/>
        <end position="440"/>
    </location>
</feature>
<feature type="region of interest" description="Disordered" evidence="2">
    <location>
        <begin position="1"/>
        <end position="71"/>
    </location>
</feature>
<feature type="region of interest" description="Disordered" evidence="2">
    <location>
        <begin position="252"/>
        <end position="274"/>
    </location>
</feature>
<dbReference type="VEuPathDB" id="FungiDB:H257_00989"/>
<feature type="compositionally biased region" description="Basic and acidic residues" evidence="2">
    <location>
        <begin position="40"/>
        <end position="49"/>
    </location>
</feature>
<keyword evidence="4" id="KW-1185">Reference proteome</keyword>
<dbReference type="GO" id="GO:0000398">
    <property type="term" value="P:mRNA splicing, via spliceosome"/>
    <property type="evidence" value="ECO:0007669"/>
    <property type="project" value="TreeGrafter"/>
</dbReference>
<dbReference type="EMBL" id="MZMZ02003682">
    <property type="protein sequence ID" value="RQM21041.1"/>
    <property type="molecule type" value="Genomic_DNA"/>
</dbReference>
<reference evidence="3" key="1">
    <citation type="submission" date="2018-07" db="EMBL/GenBank/DDBJ databases">
        <title>Annotation of Aphanomyces astaci genome assembly.</title>
        <authorList>
            <person name="Studholme D.J."/>
        </authorList>
    </citation>
    <scope>NUCLEOTIDE SEQUENCE [LARGE SCALE GENOMIC DNA]</scope>
    <source>
        <strain evidence="3">Pc</strain>
    </source>
</reference>
<comment type="similarity">
    <text evidence="1">Belongs to the CWC26 family.</text>
</comment>
<feature type="region of interest" description="Disordered" evidence="2">
    <location>
        <begin position="96"/>
        <end position="125"/>
    </location>
</feature>